<dbReference type="EMBL" id="MBFU01000011">
    <property type="protein sequence ID" value="PWA03587.1"/>
    <property type="molecule type" value="Genomic_DNA"/>
</dbReference>
<reference evidence="1 2" key="1">
    <citation type="journal article" date="2018" name="MBio">
        <title>Comparative Genomics Reveals the Core Gene Toolbox for the Fungus-Insect Symbiosis.</title>
        <authorList>
            <person name="Wang Y."/>
            <person name="Stata M."/>
            <person name="Wang W."/>
            <person name="Stajich J.E."/>
            <person name="White M.M."/>
            <person name="Moncalvo J.M."/>
        </authorList>
    </citation>
    <scope>NUCLEOTIDE SEQUENCE [LARGE SCALE GENOMIC DNA]</scope>
    <source>
        <strain evidence="1 2">AUS-126-30</strain>
    </source>
</reference>
<proteinExistence type="predicted"/>
<sequence>MQNQRVVFGYKNKPNNSNKSILENKYLKSSENQDTQILAKVRNLYQKSRRKLIRTKSYKESKMINKYSKNTRHSCDEVLEDGYCTIPKPDCDSETTRKSLDTVDCDKILQQEANYNRYRNRVLKKCNKNKTVEKQNDENTMSFFVIFTACKSPQVDDLFYDDKKPIFEPLPLRLLINENI</sequence>
<dbReference type="AlphaFoldDB" id="A0A2U1JES2"/>
<organism evidence="1 2">
    <name type="scientific">Smittium angustum</name>
    <dbReference type="NCBI Taxonomy" id="133377"/>
    <lineage>
        <taxon>Eukaryota</taxon>
        <taxon>Fungi</taxon>
        <taxon>Fungi incertae sedis</taxon>
        <taxon>Zoopagomycota</taxon>
        <taxon>Kickxellomycotina</taxon>
        <taxon>Harpellomycetes</taxon>
        <taxon>Harpellales</taxon>
        <taxon>Legeriomycetaceae</taxon>
        <taxon>Smittium</taxon>
    </lineage>
</organism>
<dbReference type="Proteomes" id="UP000245591">
    <property type="component" value="Unassembled WGS sequence"/>
</dbReference>
<protein>
    <submittedName>
        <fullName evidence="1">Uncharacterized protein</fullName>
    </submittedName>
</protein>
<evidence type="ECO:0000313" key="2">
    <source>
        <dbReference type="Proteomes" id="UP000245591"/>
    </source>
</evidence>
<name>A0A2U1JES2_SMIAN</name>
<accession>A0A2U1JES2</accession>
<comment type="caution">
    <text evidence="1">The sequence shown here is derived from an EMBL/GenBank/DDBJ whole genome shotgun (WGS) entry which is preliminary data.</text>
</comment>
<evidence type="ECO:0000313" key="1">
    <source>
        <dbReference type="EMBL" id="PWA03587.1"/>
    </source>
</evidence>
<keyword evidence="2" id="KW-1185">Reference proteome</keyword>
<gene>
    <name evidence="1" type="ORF">BB558_000233</name>
</gene>